<dbReference type="EMBL" id="WNXD01000002">
    <property type="protein sequence ID" value="MBB2147129.1"/>
    <property type="molecule type" value="Genomic_DNA"/>
</dbReference>
<proteinExistence type="predicted"/>
<gene>
    <name evidence="1" type="ORF">GM921_16615</name>
</gene>
<dbReference type="RefSeq" id="WP_182923754.1">
    <property type="nucleotide sequence ID" value="NZ_WNXD01000002.1"/>
</dbReference>
<evidence type="ECO:0000313" key="2">
    <source>
        <dbReference type="Proteomes" id="UP000601055"/>
    </source>
</evidence>
<keyword evidence="2" id="KW-1185">Reference proteome</keyword>
<organism evidence="1 2">
    <name type="scientific">Pedobacter planticolens</name>
    <dbReference type="NCBI Taxonomy" id="2679964"/>
    <lineage>
        <taxon>Bacteria</taxon>
        <taxon>Pseudomonadati</taxon>
        <taxon>Bacteroidota</taxon>
        <taxon>Sphingobacteriia</taxon>
        <taxon>Sphingobacteriales</taxon>
        <taxon>Sphingobacteriaceae</taxon>
        <taxon>Pedobacter</taxon>
    </lineage>
</organism>
<dbReference type="Proteomes" id="UP000601055">
    <property type="component" value="Unassembled WGS sequence"/>
</dbReference>
<accession>A0A923E427</accession>
<evidence type="ECO:0000313" key="1">
    <source>
        <dbReference type="EMBL" id="MBB2147129.1"/>
    </source>
</evidence>
<reference evidence="1" key="1">
    <citation type="submission" date="2019-11" db="EMBL/GenBank/DDBJ databases">
        <title>Description of Pedobacter sp. LMG 31464T.</title>
        <authorList>
            <person name="Carlier A."/>
            <person name="Qi S."/>
            <person name="Vandamme P."/>
        </authorList>
    </citation>
    <scope>NUCLEOTIDE SEQUENCE</scope>
    <source>
        <strain evidence="1">LMG 31464</strain>
    </source>
</reference>
<protein>
    <submittedName>
        <fullName evidence="1">Uncharacterized protein</fullName>
    </submittedName>
</protein>
<dbReference type="AlphaFoldDB" id="A0A923E427"/>
<sequence>MKKLFFLLFVVSVCISCKKQTPNSVVLDIQFPILFKDGSGVNLLDPSISGAIKAEDIDIFVLKNGVKTKVYYSNLDRPEMFYITDNSRGPYIMVMSFDISSYANFSGNKITQFVKYKDGTEDEFIGEFNTDRSINILLQRVWVNGVLKWEMGTNQTKPTEPIVIIK</sequence>
<name>A0A923E427_9SPHI</name>
<comment type="caution">
    <text evidence="1">The sequence shown here is derived from an EMBL/GenBank/DDBJ whole genome shotgun (WGS) entry which is preliminary data.</text>
</comment>